<reference evidence="11" key="1">
    <citation type="journal article" date="2019" name="Int. J. Syst. Evol. Microbiol.">
        <title>The Global Catalogue of Microorganisms (GCM) 10K type strain sequencing project: providing services to taxonomists for standard genome sequencing and annotation.</title>
        <authorList>
            <consortium name="The Broad Institute Genomics Platform"/>
            <consortium name="The Broad Institute Genome Sequencing Center for Infectious Disease"/>
            <person name="Wu L."/>
            <person name="Ma J."/>
        </authorList>
    </citation>
    <scope>NUCLEOTIDE SEQUENCE [LARGE SCALE GENOMIC DNA]</scope>
    <source>
        <strain evidence="11">NCAIM B.02333</strain>
    </source>
</reference>
<evidence type="ECO:0000313" key="10">
    <source>
        <dbReference type="EMBL" id="MFC3688204.1"/>
    </source>
</evidence>
<feature type="transmembrane region" description="Helical" evidence="9">
    <location>
        <begin position="94"/>
        <end position="114"/>
    </location>
</feature>
<evidence type="ECO:0000256" key="7">
    <source>
        <dbReference type="ARBA" id="ARBA00023136"/>
    </source>
</evidence>
<keyword evidence="11" id="KW-1185">Reference proteome</keyword>
<dbReference type="Proteomes" id="UP001595685">
    <property type="component" value="Unassembled WGS sequence"/>
</dbReference>
<evidence type="ECO:0000256" key="4">
    <source>
        <dbReference type="ARBA" id="ARBA00022475"/>
    </source>
</evidence>
<protein>
    <submittedName>
        <fullName evidence="10">AI-2E family transporter</fullName>
    </submittedName>
</protein>
<feature type="transmembrane region" description="Helical" evidence="9">
    <location>
        <begin position="388"/>
        <end position="421"/>
    </location>
</feature>
<evidence type="ECO:0000256" key="9">
    <source>
        <dbReference type="SAM" id="Phobius"/>
    </source>
</evidence>
<comment type="subcellular location">
    <subcellularLocation>
        <location evidence="1">Cell membrane</location>
        <topology evidence="1">Multi-pass membrane protein</topology>
    </subcellularLocation>
</comment>
<dbReference type="Pfam" id="PF01594">
    <property type="entry name" value="AI-2E_transport"/>
    <property type="match status" value="1"/>
</dbReference>
<evidence type="ECO:0000313" key="11">
    <source>
        <dbReference type="Proteomes" id="UP001595685"/>
    </source>
</evidence>
<feature type="compositionally biased region" description="Low complexity" evidence="8">
    <location>
        <begin position="36"/>
        <end position="45"/>
    </location>
</feature>
<proteinExistence type="inferred from homology"/>
<feature type="region of interest" description="Disordered" evidence="8">
    <location>
        <begin position="1"/>
        <end position="78"/>
    </location>
</feature>
<feature type="transmembrane region" description="Helical" evidence="9">
    <location>
        <begin position="150"/>
        <end position="175"/>
    </location>
</feature>
<keyword evidence="4" id="KW-1003">Cell membrane</keyword>
<feature type="transmembrane region" description="Helical" evidence="9">
    <location>
        <begin position="358"/>
        <end position="376"/>
    </location>
</feature>
<evidence type="ECO:0000256" key="3">
    <source>
        <dbReference type="ARBA" id="ARBA00022448"/>
    </source>
</evidence>
<evidence type="ECO:0000256" key="5">
    <source>
        <dbReference type="ARBA" id="ARBA00022692"/>
    </source>
</evidence>
<dbReference type="RefSeq" id="WP_340290017.1">
    <property type="nucleotide sequence ID" value="NZ_JBBEOI010000014.1"/>
</dbReference>
<comment type="caution">
    <text evidence="10">The sequence shown here is derived from an EMBL/GenBank/DDBJ whole genome shotgun (WGS) entry which is preliminary data.</text>
</comment>
<organism evidence="10 11">
    <name type="scientific">Aquipuribacter hungaricus</name>
    <dbReference type="NCBI Taxonomy" id="545624"/>
    <lineage>
        <taxon>Bacteria</taxon>
        <taxon>Bacillati</taxon>
        <taxon>Actinomycetota</taxon>
        <taxon>Actinomycetes</taxon>
        <taxon>Micrococcales</taxon>
        <taxon>Intrasporangiaceae</taxon>
        <taxon>Aquipuribacter</taxon>
    </lineage>
</organism>
<keyword evidence="7 9" id="KW-0472">Membrane</keyword>
<comment type="similarity">
    <text evidence="2">Belongs to the autoinducer-2 exporter (AI-2E) (TC 2.A.86) family.</text>
</comment>
<feature type="transmembrane region" description="Helical" evidence="9">
    <location>
        <begin position="120"/>
        <end position="138"/>
    </location>
</feature>
<feature type="transmembrane region" description="Helical" evidence="9">
    <location>
        <begin position="238"/>
        <end position="258"/>
    </location>
</feature>
<evidence type="ECO:0000256" key="8">
    <source>
        <dbReference type="SAM" id="MobiDB-lite"/>
    </source>
</evidence>
<keyword evidence="6 9" id="KW-1133">Transmembrane helix</keyword>
<evidence type="ECO:0000256" key="6">
    <source>
        <dbReference type="ARBA" id="ARBA00022989"/>
    </source>
</evidence>
<sequence>MSTRTTTGPGPEPAAEGPRPATAATREPPAVPDRPTGPAATVGPDGPDGPDRDVDPVTAAGADEPTTGPSAPAEGTRTAPVVTVSSGGRHLSPFAIGFTGAMGVLLAVGLVQAVVQAGQIVTLVFAALFLALSLDPFVTWLQRHGLRRGAAVAVTFGLLVVLVGGFVASVAPLVLSESSQLLRVTPIYVRRLEQTDLAQTLDTRFGIFERINTEVENRLSSSSTIDALFGGVLGAGRAVVTGVFSVLLVLVLTLYFLASLRSITSGAYRLVPSSSRERWREIGDEAQRRVGGYVLGQLGVASLNGVLAFLVMTVLEVRYSVALAFAVGVCGLIPLVGATIGAVLACTVAALGEGSDGIALAVWFLVYQQVENYVILPRIMSRTVAVPSTLAVVAALLGGSLLGLIGALVAIPLAATVLLVVQRVVYPRQERA</sequence>
<accession>A0ABV7WFQ5</accession>
<dbReference type="InterPro" id="IPR002549">
    <property type="entry name" value="AI-2E-like"/>
</dbReference>
<feature type="compositionally biased region" description="Low complexity" evidence="8">
    <location>
        <begin position="1"/>
        <end position="28"/>
    </location>
</feature>
<feature type="transmembrane region" description="Helical" evidence="9">
    <location>
        <begin position="290"/>
        <end position="315"/>
    </location>
</feature>
<gene>
    <name evidence="10" type="ORF">ACFOLH_07605</name>
</gene>
<evidence type="ECO:0000256" key="2">
    <source>
        <dbReference type="ARBA" id="ARBA00009773"/>
    </source>
</evidence>
<dbReference type="PANTHER" id="PTHR21716">
    <property type="entry name" value="TRANSMEMBRANE PROTEIN"/>
    <property type="match status" value="1"/>
</dbReference>
<keyword evidence="5 9" id="KW-0812">Transmembrane</keyword>
<feature type="transmembrane region" description="Helical" evidence="9">
    <location>
        <begin position="321"/>
        <end position="351"/>
    </location>
</feature>
<evidence type="ECO:0000256" key="1">
    <source>
        <dbReference type="ARBA" id="ARBA00004651"/>
    </source>
</evidence>
<name>A0ABV7WFQ5_9MICO</name>
<dbReference type="PANTHER" id="PTHR21716:SF53">
    <property type="entry name" value="PERMEASE PERM-RELATED"/>
    <property type="match status" value="1"/>
</dbReference>
<keyword evidence="3" id="KW-0813">Transport</keyword>
<dbReference type="EMBL" id="JBHRWW010000004">
    <property type="protein sequence ID" value="MFC3688204.1"/>
    <property type="molecule type" value="Genomic_DNA"/>
</dbReference>